<evidence type="ECO:0000256" key="1">
    <source>
        <dbReference type="ARBA" id="ARBA00004141"/>
    </source>
</evidence>
<comment type="caution">
    <text evidence="7">The sequence shown here is derived from an EMBL/GenBank/DDBJ whole genome shotgun (WGS) entry which is preliminary data.</text>
</comment>
<dbReference type="InterPro" id="IPR037185">
    <property type="entry name" value="EmrE-like"/>
</dbReference>
<dbReference type="RefSeq" id="WP_127692828.1">
    <property type="nucleotide sequence ID" value="NZ_SACQ01000001.1"/>
</dbReference>
<evidence type="ECO:0000259" key="6">
    <source>
        <dbReference type="Pfam" id="PF00892"/>
    </source>
</evidence>
<protein>
    <submittedName>
        <fullName evidence="7">DMT family transporter</fullName>
    </submittedName>
</protein>
<keyword evidence="2 5" id="KW-0812">Transmembrane</keyword>
<evidence type="ECO:0000256" key="5">
    <source>
        <dbReference type="SAM" id="Phobius"/>
    </source>
</evidence>
<feature type="transmembrane region" description="Helical" evidence="5">
    <location>
        <begin position="262"/>
        <end position="279"/>
    </location>
</feature>
<feature type="domain" description="EamA" evidence="6">
    <location>
        <begin position="9"/>
        <end position="140"/>
    </location>
</feature>
<dbReference type="GO" id="GO:0016020">
    <property type="term" value="C:membrane"/>
    <property type="evidence" value="ECO:0007669"/>
    <property type="project" value="UniProtKB-SubCell"/>
</dbReference>
<evidence type="ECO:0000256" key="2">
    <source>
        <dbReference type="ARBA" id="ARBA00022692"/>
    </source>
</evidence>
<feature type="transmembrane region" description="Helical" evidence="5">
    <location>
        <begin position="146"/>
        <end position="168"/>
    </location>
</feature>
<accession>A0A437QDN8</accession>
<feature type="transmembrane region" description="Helical" evidence="5">
    <location>
        <begin position="7"/>
        <end position="28"/>
    </location>
</feature>
<comment type="subcellular location">
    <subcellularLocation>
        <location evidence="1">Membrane</location>
        <topology evidence="1">Multi-pass membrane protein</topology>
    </subcellularLocation>
</comment>
<dbReference type="Proteomes" id="UP000282818">
    <property type="component" value="Unassembled WGS sequence"/>
</dbReference>
<dbReference type="SUPFAM" id="SSF103481">
    <property type="entry name" value="Multidrug resistance efflux transporter EmrE"/>
    <property type="match status" value="2"/>
</dbReference>
<dbReference type="PANTHER" id="PTHR22911:SF6">
    <property type="entry name" value="SOLUTE CARRIER FAMILY 35 MEMBER G1"/>
    <property type="match status" value="1"/>
</dbReference>
<feature type="transmembrane region" description="Helical" evidence="5">
    <location>
        <begin position="124"/>
        <end position="140"/>
    </location>
</feature>
<feature type="transmembrane region" description="Helical" evidence="5">
    <location>
        <begin position="237"/>
        <end position="256"/>
    </location>
</feature>
<feature type="transmembrane region" description="Helical" evidence="5">
    <location>
        <begin position="69"/>
        <end position="90"/>
    </location>
</feature>
<feature type="transmembrane region" description="Helical" evidence="5">
    <location>
        <begin position="96"/>
        <end position="117"/>
    </location>
</feature>
<evidence type="ECO:0000313" key="8">
    <source>
        <dbReference type="Proteomes" id="UP000282818"/>
    </source>
</evidence>
<keyword evidence="3 5" id="KW-1133">Transmembrane helix</keyword>
<dbReference type="Pfam" id="PF00892">
    <property type="entry name" value="EamA"/>
    <property type="match status" value="2"/>
</dbReference>
<feature type="domain" description="EamA" evidence="6">
    <location>
        <begin position="149"/>
        <end position="278"/>
    </location>
</feature>
<reference evidence="7 8" key="1">
    <citation type="submission" date="2019-01" db="EMBL/GenBank/DDBJ databases">
        <authorList>
            <person name="Chen W.-M."/>
        </authorList>
    </citation>
    <scope>NUCLEOTIDE SEQUENCE [LARGE SCALE GENOMIC DNA]</scope>
    <source>
        <strain evidence="7 8">HPM-16</strain>
    </source>
</reference>
<dbReference type="AlphaFoldDB" id="A0A437QDN8"/>
<proteinExistence type="predicted"/>
<evidence type="ECO:0000256" key="3">
    <source>
        <dbReference type="ARBA" id="ARBA00022989"/>
    </source>
</evidence>
<dbReference type="PANTHER" id="PTHR22911">
    <property type="entry name" value="ACYL-MALONYL CONDENSING ENZYME-RELATED"/>
    <property type="match status" value="1"/>
</dbReference>
<sequence length="294" mass="31562">MFKDNPFYKGAALILVSELFLVLSGMSIKQVSAELPTEMTVFIRNLFGVILLLPWLAKNGADALKTSLLRFHLMRAAVGVTAMTCLFYSWGHLPLAQAALLKQTAPFFIPFIAMLWLGERVTRAAKLAIVVGFAGVYAVLNPQDGTLNIAVLIAVFGAMLGGLAKVTIRRMSATESPQRIVFYFGFFSAIFAAVPAALVWVTPSLAQFGWLVALAVTSTSAQLLLSKGYSYAPAGQLGPFTYGSVALAALFGWLFWDELLDWNTFLGVVLIIAAGIITLRGSTTSEPGATPAKS</sequence>
<gene>
    <name evidence="7" type="ORF">EOE65_03115</name>
</gene>
<dbReference type="Gene3D" id="1.10.3730.20">
    <property type="match status" value="1"/>
</dbReference>
<organism evidence="7 8">
    <name type="scientific">Neptunomonas marina</name>
    <dbReference type="NCBI Taxonomy" id="1815562"/>
    <lineage>
        <taxon>Bacteria</taxon>
        <taxon>Pseudomonadati</taxon>
        <taxon>Pseudomonadota</taxon>
        <taxon>Gammaproteobacteria</taxon>
        <taxon>Oceanospirillales</taxon>
        <taxon>Oceanospirillaceae</taxon>
        <taxon>Neptunomonas</taxon>
    </lineage>
</organism>
<dbReference type="InterPro" id="IPR000620">
    <property type="entry name" value="EamA_dom"/>
</dbReference>
<evidence type="ECO:0000313" key="7">
    <source>
        <dbReference type="EMBL" id="RVU32660.1"/>
    </source>
</evidence>
<keyword evidence="4 5" id="KW-0472">Membrane</keyword>
<feature type="transmembrane region" description="Helical" evidence="5">
    <location>
        <begin position="40"/>
        <end position="57"/>
    </location>
</feature>
<name>A0A437QDN8_9GAMM</name>
<keyword evidence="8" id="KW-1185">Reference proteome</keyword>
<dbReference type="EMBL" id="SACQ01000001">
    <property type="protein sequence ID" value="RVU32660.1"/>
    <property type="molecule type" value="Genomic_DNA"/>
</dbReference>
<feature type="transmembrane region" description="Helical" evidence="5">
    <location>
        <begin position="180"/>
        <end position="201"/>
    </location>
</feature>
<evidence type="ECO:0000256" key="4">
    <source>
        <dbReference type="ARBA" id="ARBA00023136"/>
    </source>
</evidence>